<accession>A0A3D8Y2L1</accession>
<feature type="chain" id="PRO_5017692054" evidence="1">
    <location>
        <begin position="25"/>
        <end position="224"/>
    </location>
</feature>
<feature type="signal peptide" evidence="1">
    <location>
        <begin position="1"/>
        <end position="24"/>
    </location>
</feature>
<protein>
    <submittedName>
        <fullName evidence="2">Conjugal transfer protein TraI</fullName>
    </submittedName>
</protein>
<dbReference type="EMBL" id="QNUL01000051">
    <property type="protein sequence ID" value="REA55065.1"/>
    <property type="molecule type" value="Genomic_DNA"/>
</dbReference>
<keyword evidence="1" id="KW-0732">Signal</keyword>
<dbReference type="RefSeq" id="WP_115834401.1">
    <property type="nucleotide sequence ID" value="NZ_QNUL01000051.1"/>
</dbReference>
<sequence length="224" mass="25888">MIKRVVFITLLLFATAAPANQARAAGWAAIIKAVIERVVKAVDLMIQRRQNSVIRLQNAQKALENTMSKLKLDQITEWVSKQRELYRQYYDELKKVKSVIAYYFKIKQIAEKQLLILDICQKTAQIYQADKHFSQAELSDIRQIHQGILQQSAQNTDLLLLVVKSFSVHMTDAARLQLIEQTSENIDQLFEELISFNQQNQTLSLSRARSEFDTKVTRQLYGID</sequence>
<keyword evidence="3" id="KW-1185">Reference proteome</keyword>
<dbReference type="Proteomes" id="UP000256373">
    <property type="component" value="Unassembled WGS sequence"/>
</dbReference>
<comment type="caution">
    <text evidence="2">The sequence shown here is derived from an EMBL/GenBank/DDBJ whole genome shotgun (WGS) entry which is preliminary data.</text>
</comment>
<reference evidence="2 3" key="1">
    <citation type="submission" date="2018-07" db="EMBL/GenBank/DDBJ databases">
        <title>Dyadobacter roseus sp. nov., isolated from rose rhizosphere soil.</title>
        <authorList>
            <person name="Chen L."/>
        </authorList>
    </citation>
    <scope>NUCLEOTIDE SEQUENCE [LARGE SCALE GENOMIC DNA]</scope>
    <source>
        <strain evidence="2 3">RS19</strain>
    </source>
</reference>
<dbReference type="AlphaFoldDB" id="A0A3D8Y2L1"/>
<dbReference type="OrthoDB" id="793529at2"/>
<evidence type="ECO:0000256" key="1">
    <source>
        <dbReference type="SAM" id="SignalP"/>
    </source>
</evidence>
<organism evidence="2 3">
    <name type="scientific">Dyadobacter luteus</name>
    <dbReference type="NCBI Taxonomy" id="2259619"/>
    <lineage>
        <taxon>Bacteria</taxon>
        <taxon>Pseudomonadati</taxon>
        <taxon>Bacteroidota</taxon>
        <taxon>Cytophagia</taxon>
        <taxon>Cytophagales</taxon>
        <taxon>Spirosomataceae</taxon>
        <taxon>Dyadobacter</taxon>
    </lineage>
</organism>
<proteinExistence type="predicted"/>
<gene>
    <name evidence="2" type="ORF">DSL64_28620</name>
</gene>
<evidence type="ECO:0000313" key="2">
    <source>
        <dbReference type="EMBL" id="REA55065.1"/>
    </source>
</evidence>
<evidence type="ECO:0000313" key="3">
    <source>
        <dbReference type="Proteomes" id="UP000256373"/>
    </source>
</evidence>
<name>A0A3D8Y2L1_9BACT</name>